<name>A0AAN0RJW2_9RHOB</name>
<dbReference type="PANTHER" id="PTHR46938">
    <property type="entry name" value="DISCOIDIN-1 SUBUNIT A-RELATED-RELATED"/>
    <property type="match status" value="1"/>
</dbReference>
<dbReference type="GO" id="GO:0098609">
    <property type="term" value="P:cell-cell adhesion"/>
    <property type="evidence" value="ECO:0007669"/>
    <property type="project" value="TreeGrafter"/>
</dbReference>
<dbReference type="Proteomes" id="UP000028680">
    <property type="component" value="Chromosome"/>
</dbReference>
<dbReference type="InterPro" id="IPR052487">
    <property type="entry name" value="Galactose-binding_lectin"/>
</dbReference>
<dbReference type="Gene3D" id="2.60.40.2080">
    <property type="match status" value="1"/>
</dbReference>
<accession>A0AAN0RJW2</accession>
<evidence type="ECO:0000259" key="1">
    <source>
        <dbReference type="Pfam" id="PF09458"/>
    </source>
</evidence>
<sequence length="106" mass="11865">MDQGTLELFSDFQDGGEMWTGSGTRKVSRAVEFSEAFTAQPMVQVSLTMWDMGSDSNARADIRAENVTETGFDLVFRTWSDTRIARVSASWLAIGDVADPEQWDLY</sequence>
<dbReference type="GO" id="GO:0009986">
    <property type="term" value="C:cell surface"/>
    <property type="evidence" value="ECO:0007669"/>
    <property type="project" value="TreeGrafter"/>
</dbReference>
<reference evidence="2 3" key="1">
    <citation type="journal article" date="2014" name="ISME J.">
        <title>Adaptation of an abundant Roseobacter RCA organism to pelagic systems revealed by genomic and transcriptomic analyses.</title>
        <authorList>
            <person name="Voget S."/>
            <person name="Wemheuer B."/>
            <person name="Brinkhoff T."/>
            <person name="Vollmers J."/>
            <person name="Dietrich S."/>
            <person name="Giebel H.A."/>
            <person name="Beardsley C."/>
            <person name="Sardemann C."/>
            <person name="Bakenhus I."/>
            <person name="Billerbeck S."/>
            <person name="Daniel R."/>
            <person name="Simon M."/>
        </authorList>
    </citation>
    <scope>NUCLEOTIDE SEQUENCE [LARGE SCALE GENOMIC DNA]</scope>
    <source>
        <strain evidence="2 3">RCA23</strain>
    </source>
</reference>
<proteinExistence type="predicted"/>
<gene>
    <name evidence="2" type="ORF">RCA23_c20900</name>
</gene>
<dbReference type="GO" id="GO:0046871">
    <property type="term" value="F:N-acetylgalactosamine binding"/>
    <property type="evidence" value="ECO:0007669"/>
    <property type="project" value="TreeGrafter"/>
</dbReference>
<evidence type="ECO:0000313" key="2">
    <source>
        <dbReference type="EMBL" id="AII87621.1"/>
    </source>
</evidence>
<evidence type="ECO:0000313" key="3">
    <source>
        <dbReference type="Proteomes" id="UP000028680"/>
    </source>
</evidence>
<dbReference type="GO" id="GO:0030247">
    <property type="term" value="F:polysaccharide binding"/>
    <property type="evidence" value="ECO:0007669"/>
    <property type="project" value="TreeGrafter"/>
</dbReference>
<dbReference type="GO" id="GO:0070492">
    <property type="term" value="F:oligosaccharide binding"/>
    <property type="evidence" value="ECO:0007669"/>
    <property type="project" value="TreeGrafter"/>
</dbReference>
<dbReference type="InterPro" id="IPR037221">
    <property type="entry name" value="H-type_lectin_dom_sf"/>
</dbReference>
<keyword evidence="3" id="KW-1185">Reference proteome</keyword>
<dbReference type="AlphaFoldDB" id="A0AAN0RJW2"/>
<feature type="domain" description="H-type lectin" evidence="1">
    <location>
        <begin position="29"/>
        <end position="94"/>
    </location>
</feature>
<dbReference type="InterPro" id="IPR019019">
    <property type="entry name" value="H-type_lectin_domain"/>
</dbReference>
<dbReference type="KEGG" id="ptp:RCA23_c20900"/>
<dbReference type="EMBL" id="CP003984">
    <property type="protein sequence ID" value="AII87621.1"/>
    <property type="molecule type" value="Genomic_DNA"/>
</dbReference>
<dbReference type="GO" id="GO:0098636">
    <property type="term" value="C:protein complex involved in cell adhesion"/>
    <property type="evidence" value="ECO:0007669"/>
    <property type="project" value="TreeGrafter"/>
</dbReference>
<organism evidence="2 3">
    <name type="scientific">Planktomarina temperata RCA23</name>
    <dbReference type="NCBI Taxonomy" id="666509"/>
    <lineage>
        <taxon>Bacteria</taxon>
        <taxon>Pseudomonadati</taxon>
        <taxon>Pseudomonadota</taxon>
        <taxon>Alphaproteobacteria</taxon>
        <taxon>Rhodobacterales</taxon>
        <taxon>Paracoccaceae</taxon>
        <taxon>Planktomarina</taxon>
    </lineage>
</organism>
<dbReference type="Pfam" id="PF09458">
    <property type="entry name" value="H_lectin"/>
    <property type="match status" value="1"/>
</dbReference>
<dbReference type="SUPFAM" id="SSF141086">
    <property type="entry name" value="Agglutinin HPA-like"/>
    <property type="match status" value="1"/>
</dbReference>
<dbReference type="GO" id="GO:0045335">
    <property type="term" value="C:phagocytic vesicle"/>
    <property type="evidence" value="ECO:0007669"/>
    <property type="project" value="TreeGrafter"/>
</dbReference>
<protein>
    <recommendedName>
        <fullName evidence="1">H-type lectin domain-containing protein</fullName>
    </recommendedName>
</protein>